<dbReference type="EMBL" id="NBSK02000003">
    <property type="protein sequence ID" value="KAJ0217312.1"/>
    <property type="molecule type" value="Genomic_DNA"/>
</dbReference>
<dbReference type="Proteomes" id="UP000235145">
    <property type="component" value="Unassembled WGS sequence"/>
</dbReference>
<accession>A0A9R1W065</accession>
<comment type="caution">
    <text evidence="2">The sequence shown here is derived from an EMBL/GenBank/DDBJ whole genome shotgun (WGS) entry which is preliminary data.</text>
</comment>
<feature type="region of interest" description="Disordered" evidence="1">
    <location>
        <begin position="54"/>
        <end position="75"/>
    </location>
</feature>
<dbReference type="AlphaFoldDB" id="A0A9R1W065"/>
<evidence type="ECO:0000313" key="2">
    <source>
        <dbReference type="EMBL" id="KAJ0217312.1"/>
    </source>
</evidence>
<reference evidence="2 3" key="1">
    <citation type="journal article" date="2017" name="Nat. Commun.">
        <title>Genome assembly with in vitro proximity ligation data and whole-genome triplication in lettuce.</title>
        <authorList>
            <person name="Reyes-Chin-Wo S."/>
            <person name="Wang Z."/>
            <person name="Yang X."/>
            <person name="Kozik A."/>
            <person name="Arikit S."/>
            <person name="Song C."/>
            <person name="Xia L."/>
            <person name="Froenicke L."/>
            <person name="Lavelle D.O."/>
            <person name="Truco M.J."/>
            <person name="Xia R."/>
            <person name="Zhu S."/>
            <person name="Xu C."/>
            <person name="Xu H."/>
            <person name="Xu X."/>
            <person name="Cox K."/>
            <person name="Korf I."/>
            <person name="Meyers B.C."/>
            <person name="Michelmore R.W."/>
        </authorList>
    </citation>
    <scope>NUCLEOTIDE SEQUENCE [LARGE SCALE GENOMIC DNA]</scope>
    <source>
        <strain evidence="3">cv. Salinas</strain>
        <tissue evidence="2">Seedlings</tissue>
    </source>
</reference>
<keyword evidence="3" id="KW-1185">Reference proteome</keyword>
<name>A0A9R1W065_LACSA</name>
<evidence type="ECO:0000256" key="1">
    <source>
        <dbReference type="SAM" id="MobiDB-lite"/>
    </source>
</evidence>
<sequence length="188" mass="21544">MEIYFQQTEKTLSPFTIDVTIFSIIYNRVIRASAPITTIDWWSLDDIVTTCEGENGIPEEEKNEQWGSGGSNTSRRPQQLMLRMIIIKGNITRFHYSSFGFRVGTAFLLQFIMFVTVNVKKNTEDLTHQHVDARSKAREQEVAMYLGAIAFFLLSKTVKQSWHETNPALEILVHESLIKSTQLLIALN</sequence>
<evidence type="ECO:0000313" key="3">
    <source>
        <dbReference type="Proteomes" id="UP000235145"/>
    </source>
</evidence>
<organism evidence="2 3">
    <name type="scientific">Lactuca sativa</name>
    <name type="common">Garden lettuce</name>
    <dbReference type="NCBI Taxonomy" id="4236"/>
    <lineage>
        <taxon>Eukaryota</taxon>
        <taxon>Viridiplantae</taxon>
        <taxon>Streptophyta</taxon>
        <taxon>Embryophyta</taxon>
        <taxon>Tracheophyta</taxon>
        <taxon>Spermatophyta</taxon>
        <taxon>Magnoliopsida</taxon>
        <taxon>eudicotyledons</taxon>
        <taxon>Gunneridae</taxon>
        <taxon>Pentapetalae</taxon>
        <taxon>asterids</taxon>
        <taxon>campanulids</taxon>
        <taxon>Asterales</taxon>
        <taxon>Asteraceae</taxon>
        <taxon>Cichorioideae</taxon>
        <taxon>Cichorieae</taxon>
        <taxon>Lactucinae</taxon>
        <taxon>Lactuca</taxon>
    </lineage>
</organism>
<proteinExistence type="predicted"/>
<protein>
    <submittedName>
        <fullName evidence="2">Uncharacterized protein</fullName>
    </submittedName>
</protein>
<gene>
    <name evidence="2" type="ORF">LSAT_V11C300131820</name>
</gene>